<protein>
    <submittedName>
        <fullName evidence="1">Uncharacterized protein</fullName>
    </submittedName>
</protein>
<dbReference type="EMBL" id="QTSX02002866">
    <property type="protein sequence ID" value="KAJ9074234.1"/>
    <property type="molecule type" value="Genomic_DNA"/>
</dbReference>
<evidence type="ECO:0000313" key="2">
    <source>
        <dbReference type="Proteomes" id="UP001165960"/>
    </source>
</evidence>
<keyword evidence="2" id="KW-1185">Reference proteome</keyword>
<name>A0ACC2TI23_9FUNG</name>
<organism evidence="1 2">
    <name type="scientific">Entomophthora muscae</name>
    <dbReference type="NCBI Taxonomy" id="34485"/>
    <lineage>
        <taxon>Eukaryota</taxon>
        <taxon>Fungi</taxon>
        <taxon>Fungi incertae sedis</taxon>
        <taxon>Zoopagomycota</taxon>
        <taxon>Entomophthoromycotina</taxon>
        <taxon>Entomophthoromycetes</taxon>
        <taxon>Entomophthorales</taxon>
        <taxon>Entomophthoraceae</taxon>
        <taxon>Entomophthora</taxon>
    </lineage>
</organism>
<comment type="caution">
    <text evidence="1">The sequence shown here is derived from an EMBL/GenBank/DDBJ whole genome shotgun (WGS) entry which is preliminary data.</text>
</comment>
<evidence type="ECO:0000313" key="1">
    <source>
        <dbReference type="EMBL" id="KAJ9074234.1"/>
    </source>
</evidence>
<proteinExistence type="predicted"/>
<accession>A0ACC2TI23</accession>
<dbReference type="Proteomes" id="UP001165960">
    <property type="component" value="Unassembled WGS sequence"/>
</dbReference>
<reference evidence="1" key="1">
    <citation type="submission" date="2022-04" db="EMBL/GenBank/DDBJ databases">
        <title>Genome of the entomopathogenic fungus Entomophthora muscae.</title>
        <authorList>
            <person name="Elya C."/>
            <person name="Lovett B.R."/>
            <person name="Lee E."/>
            <person name="Macias A.M."/>
            <person name="Hajek A.E."/>
            <person name="De Bivort B.L."/>
            <person name="Kasson M.T."/>
            <person name="De Fine Licht H.H."/>
            <person name="Stajich J.E."/>
        </authorList>
    </citation>
    <scope>NUCLEOTIDE SEQUENCE</scope>
    <source>
        <strain evidence="1">Berkeley</strain>
    </source>
</reference>
<gene>
    <name evidence="1" type="ORF">DSO57_1008501</name>
</gene>
<sequence length="86" mass="9608">MEHYLDKPHDYHDIYGGCGVNPMVSALLDATPGPKVEEKIEPTCKPVHLQIRSRFLRLLPSLIWGQEGTLAVILQLAGFQSNVIQL</sequence>